<keyword evidence="2" id="KW-0812">Transmembrane</keyword>
<feature type="transmembrane region" description="Helical" evidence="2">
    <location>
        <begin position="255"/>
        <end position="276"/>
    </location>
</feature>
<feature type="transmembrane region" description="Helical" evidence="2">
    <location>
        <begin position="410"/>
        <end position="429"/>
    </location>
</feature>
<accession>A0A0N5DBN8</accession>
<evidence type="ECO:0000313" key="3">
    <source>
        <dbReference type="EMBL" id="VDN08293.1"/>
    </source>
</evidence>
<feature type="transmembrane region" description="Helical" evidence="2">
    <location>
        <begin position="218"/>
        <end position="235"/>
    </location>
</feature>
<dbReference type="Pfam" id="PF03137">
    <property type="entry name" value="OATP"/>
    <property type="match status" value="2"/>
</dbReference>
<keyword evidence="2" id="KW-0472">Membrane</keyword>
<dbReference type="PANTHER" id="PTHR11388:SF76">
    <property type="entry name" value="SOLUTE CARRIER ORGANIC ANION TRANSPORTER FAMILY MEMBER"/>
    <property type="match status" value="1"/>
</dbReference>
<evidence type="ECO:0000256" key="2">
    <source>
        <dbReference type="SAM" id="Phobius"/>
    </source>
</evidence>
<evidence type="ECO:0000313" key="5">
    <source>
        <dbReference type="WBParaSite" id="TCLT_0001060501-mRNA-1"/>
    </source>
</evidence>
<feature type="transmembrane region" description="Helical" evidence="2">
    <location>
        <begin position="48"/>
        <end position="69"/>
    </location>
</feature>
<proteinExistence type="predicted"/>
<reference evidence="5" key="1">
    <citation type="submission" date="2017-02" db="UniProtKB">
        <authorList>
            <consortium name="WormBaseParasite"/>
        </authorList>
    </citation>
    <scope>IDENTIFICATION</scope>
</reference>
<feature type="transmembrane region" description="Helical" evidence="2">
    <location>
        <begin position="76"/>
        <end position="98"/>
    </location>
</feature>
<organism evidence="5">
    <name type="scientific">Thelazia callipaeda</name>
    <name type="common">Oriental eyeworm</name>
    <name type="synonym">Parasitic nematode</name>
    <dbReference type="NCBI Taxonomy" id="103827"/>
    <lineage>
        <taxon>Eukaryota</taxon>
        <taxon>Metazoa</taxon>
        <taxon>Ecdysozoa</taxon>
        <taxon>Nematoda</taxon>
        <taxon>Chromadorea</taxon>
        <taxon>Rhabditida</taxon>
        <taxon>Spirurina</taxon>
        <taxon>Spiruromorpha</taxon>
        <taxon>Thelazioidea</taxon>
        <taxon>Thelaziidae</taxon>
        <taxon>Thelazia</taxon>
    </lineage>
</organism>
<dbReference type="GO" id="GO:0015347">
    <property type="term" value="F:sodium-independent organic anion transmembrane transporter activity"/>
    <property type="evidence" value="ECO:0007669"/>
    <property type="project" value="TreeGrafter"/>
</dbReference>
<dbReference type="STRING" id="103827.A0A0N5DBN8"/>
<sequence>MSDRKKVVCFFILFLAVYSLESIGGFYMASAVVSIEKQFQIPSRMSGLMVSASDFGYIPFVVFVSYFGGKGNRARWIGAGCLMIAVADILISMSNFLFPVKTAVLNSTFMGNLLSYCKNKYLNSAKSVKFFIIFSRIPESHLTSNMSRLENDMQLSEFLNFVGNSSISELHQLLTIFSIRDNQKLKNLLTRFFTVGAYFHEICIFSVFVAAGMFFIRVLGPIMGFFMGSIANNYYYSFDVPPGLTPRDPLWIGRWWAGFLTIGVIMFAPSLALYLYPTCINYKPGTSLYKKHSDKDVKNQELPEIQLLVSQKKTVNEKSTRSQALALVDRHVLRDESGNTVVPNSMKAKVIDFVCAVRTIMKSPVYVACSVARIVDVFAFKGYFVFLPKYLEVQFGLPQHKINLYMGRKAAALVVICSLIAALFSLHNATVDCKSALGLVGDKFRSVNQNFTTSCNLECKCDYMPLYPVCNRNGEPFYSPCHAGCPLDQSFIQPFVGKAFQNCKCSNTADREVSRDFCNQSICETRFFMYFENMVVSGIFGGMSIIPAILILLRSVPPTDRSISLGFQGFLVSLIATLPSPVFWGWIIDQSCILWNTVCGHESRGACTLYDADKLRLTTHVTYGVLRFAFHFN</sequence>
<evidence type="ECO:0000313" key="4">
    <source>
        <dbReference type="Proteomes" id="UP000276776"/>
    </source>
</evidence>
<dbReference type="OrthoDB" id="5062115at2759"/>
<dbReference type="InterPro" id="IPR004156">
    <property type="entry name" value="OATP"/>
</dbReference>
<dbReference type="InterPro" id="IPR036259">
    <property type="entry name" value="MFS_trans_sf"/>
</dbReference>
<dbReference type="GO" id="GO:0016323">
    <property type="term" value="C:basolateral plasma membrane"/>
    <property type="evidence" value="ECO:0007669"/>
    <property type="project" value="TreeGrafter"/>
</dbReference>
<evidence type="ECO:0000256" key="1">
    <source>
        <dbReference type="ARBA" id="ARBA00023157"/>
    </source>
</evidence>
<keyword evidence="1" id="KW-1015">Disulfide bond</keyword>
<feature type="transmembrane region" description="Helical" evidence="2">
    <location>
        <begin position="192"/>
        <end position="211"/>
    </location>
</feature>
<protein>
    <submittedName>
        <fullName evidence="5">Solute carrier organic anion transporter family member</fullName>
    </submittedName>
</protein>
<keyword evidence="4" id="KW-1185">Reference proteome</keyword>
<dbReference type="OMA" id="SHNTEAN"/>
<feature type="transmembrane region" description="Helical" evidence="2">
    <location>
        <begin position="7"/>
        <end position="28"/>
    </location>
</feature>
<dbReference type="WBParaSite" id="TCLT_0001060501-mRNA-1">
    <property type="protein sequence ID" value="TCLT_0001060501-mRNA-1"/>
    <property type="gene ID" value="TCLT_0001060501"/>
</dbReference>
<dbReference type="GO" id="GO:0043252">
    <property type="term" value="P:sodium-independent organic anion transport"/>
    <property type="evidence" value="ECO:0007669"/>
    <property type="project" value="TreeGrafter"/>
</dbReference>
<reference evidence="3 4" key="2">
    <citation type="submission" date="2018-11" db="EMBL/GenBank/DDBJ databases">
        <authorList>
            <consortium name="Pathogen Informatics"/>
        </authorList>
    </citation>
    <scope>NUCLEOTIDE SEQUENCE [LARGE SCALE GENOMIC DNA]</scope>
</reference>
<feature type="transmembrane region" description="Helical" evidence="2">
    <location>
        <begin position="565"/>
        <end position="587"/>
    </location>
</feature>
<dbReference type="AlphaFoldDB" id="A0A0N5DBN8"/>
<keyword evidence="2" id="KW-1133">Transmembrane helix</keyword>
<name>A0A0N5DBN8_THECL</name>
<feature type="transmembrane region" description="Helical" evidence="2">
    <location>
        <begin position="534"/>
        <end position="553"/>
    </location>
</feature>
<dbReference type="Proteomes" id="UP000276776">
    <property type="component" value="Unassembled WGS sequence"/>
</dbReference>
<gene>
    <name evidence="3" type="ORF">TCLT_LOCUS10589</name>
</gene>
<dbReference type="EMBL" id="UYYF01005197">
    <property type="protein sequence ID" value="VDN08293.1"/>
    <property type="molecule type" value="Genomic_DNA"/>
</dbReference>
<dbReference type="PANTHER" id="PTHR11388">
    <property type="entry name" value="ORGANIC ANION TRANSPORTER"/>
    <property type="match status" value="1"/>
</dbReference>
<dbReference type="SUPFAM" id="SSF103473">
    <property type="entry name" value="MFS general substrate transporter"/>
    <property type="match status" value="2"/>
</dbReference>